<dbReference type="FunCoup" id="F6VF67">
    <property type="interactions" value="72"/>
</dbReference>
<evidence type="ECO:0000256" key="2">
    <source>
        <dbReference type="ARBA" id="ARBA00007332"/>
    </source>
</evidence>
<dbReference type="Pfam" id="PF10272">
    <property type="entry name" value="Tmpp129"/>
    <property type="match status" value="1"/>
</dbReference>
<dbReference type="HOGENOM" id="CLU_048119_1_0_1"/>
<reference evidence="7" key="3">
    <citation type="submission" date="2025-08" db="UniProtKB">
        <authorList>
            <consortium name="Ensembl"/>
        </authorList>
    </citation>
    <scope>IDENTIFICATION</scope>
</reference>
<evidence type="ECO:0000256" key="5">
    <source>
        <dbReference type="ARBA" id="ARBA00023136"/>
    </source>
</evidence>
<feature type="transmembrane region" description="Helical" evidence="6">
    <location>
        <begin position="102"/>
        <end position="121"/>
    </location>
</feature>
<dbReference type="GO" id="GO:0016567">
    <property type="term" value="P:protein ubiquitination"/>
    <property type="evidence" value="ECO:0007669"/>
    <property type="project" value="InterPro"/>
</dbReference>
<dbReference type="OMA" id="KFATGPP"/>
<evidence type="ECO:0000313" key="8">
    <source>
        <dbReference type="Proteomes" id="UP000008144"/>
    </source>
</evidence>
<dbReference type="GeneTree" id="ENSGT00390000013284"/>
<reference evidence="8" key="1">
    <citation type="journal article" date="2002" name="Science">
        <title>The draft genome of Ciona intestinalis: insights into chordate and vertebrate origins.</title>
        <authorList>
            <person name="Dehal P."/>
            <person name="Satou Y."/>
            <person name="Campbell R.K."/>
            <person name="Chapman J."/>
            <person name="Degnan B."/>
            <person name="De Tomaso A."/>
            <person name="Davidson B."/>
            <person name="Di Gregorio A."/>
            <person name="Gelpke M."/>
            <person name="Goodstein D.M."/>
            <person name="Harafuji N."/>
            <person name="Hastings K.E."/>
            <person name="Ho I."/>
            <person name="Hotta K."/>
            <person name="Huang W."/>
            <person name="Kawashima T."/>
            <person name="Lemaire P."/>
            <person name="Martinez D."/>
            <person name="Meinertzhagen I.A."/>
            <person name="Necula S."/>
            <person name="Nonaka M."/>
            <person name="Putnam N."/>
            <person name="Rash S."/>
            <person name="Saiga H."/>
            <person name="Satake M."/>
            <person name="Terry A."/>
            <person name="Yamada L."/>
            <person name="Wang H.G."/>
            <person name="Awazu S."/>
            <person name="Azumi K."/>
            <person name="Boore J."/>
            <person name="Branno M."/>
            <person name="Chin-Bow S."/>
            <person name="DeSantis R."/>
            <person name="Doyle S."/>
            <person name="Francino P."/>
            <person name="Keys D.N."/>
            <person name="Haga S."/>
            <person name="Hayashi H."/>
            <person name="Hino K."/>
            <person name="Imai K.S."/>
            <person name="Inaba K."/>
            <person name="Kano S."/>
            <person name="Kobayashi K."/>
            <person name="Kobayashi M."/>
            <person name="Lee B.I."/>
            <person name="Makabe K.W."/>
            <person name="Manohar C."/>
            <person name="Matassi G."/>
            <person name="Medina M."/>
            <person name="Mochizuki Y."/>
            <person name="Mount S."/>
            <person name="Morishita T."/>
            <person name="Miura S."/>
            <person name="Nakayama A."/>
            <person name="Nishizaka S."/>
            <person name="Nomoto H."/>
            <person name="Ohta F."/>
            <person name="Oishi K."/>
            <person name="Rigoutsos I."/>
            <person name="Sano M."/>
            <person name="Sasaki A."/>
            <person name="Sasakura Y."/>
            <person name="Shoguchi E."/>
            <person name="Shin-i T."/>
            <person name="Spagnuolo A."/>
            <person name="Stainier D."/>
            <person name="Suzuki M.M."/>
            <person name="Tassy O."/>
            <person name="Takatori N."/>
            <person name="Tokuoka M."/>
            <person name="Yagi K."/>
            <person name="Yoshizaki F."/>
            <person name="Wada S."/>
            <person name="Zhang C."/>
            <person name="Hyatt P.D."/>
            <person name="Larimer F."/>
            <person name="Detter C."/>
            <person name="Doggett N."/>
            <person name="Glavina T."/>
            <person name="Hawkins T."/>
            <person name="Richardson P."/>
            <person name="Lucas S."/>
            <person name="Kohara Y."/>
            <person name="Levine M."/>
            <person name="Satoh N."/>
            <person name="Rokhsar D.S."/>
        </authorList>
    </citation>
    <scope>NUCLEOTIDE SEQUENCE [LARGE SCALE GENOMIC DNA]</scope>
</reference>
<dbReference type="PANTHER" id="PTHR31322:SF2">
    <property type="entry name" value="E3 UBIQUITIN-PROTEIN LIGASE TM129"/>
    <property type="match status" value="1"/>
</dbReference>
<evidence type="ECO:0000256" key="3">
    <source>
        <dbReference type="ARBA" id="ARBA00022692"/>
    </source>
</evidence>
<proteinExistence type="inferred from homology"/>
<sequence length="365" mass="41244">MYAPLLSPAVAFSFFYWLVAFCFVVAPTEFQSSGVTIQSLFASWLGSESIDFVNYHIKRTTATTLFHASLPLGYFIGMTFVGESGLEFFELSEWAIHTGWQIYFYTACSLFIGCATLVYYWHMNEWSNHPIAKNLSLYCESWRTGLLEINAEFRSIDKYTSGPSGTSRTIVVDNWIIKTGAYSVKFVHQDHVVLSVGKTEEYQVSPDTMTTVQYVRINVNPLKPQSGFSVRILSTEYSDFKAKLRTEIYTLPNVTIHQTSGELFLSAFRDQVEQNPLYVVDSGLTFGSCIGCHDKAANVKLTKQCAEPDDGDCKSCQCPPMWCLECMGRWYASRQDQARPESWLGGFATCPMCRSRFCMLDVSAI</sequence>
<dbReference type="AlphaFoldDB" id="F6VF67"/>
<feature type="transmembrane region" description="Helical" evidence="6">
    <location>
        <begin position="64"/>
        <end position="82"/>
    </location>
</feature>
<evidence type="ECO:0000256" key="1">
    <source>
        <dbReference type="ARBA" id="ARBA00004141"/>
    </source>
</evidence>
<dbReference type="Ensembl" id="ENSCINT00000004682.3">
    <property type="protein sequence ID" value="ENSCINP00000004682.3"/>
    <property type="gene ID" value="ENSCING00000002291.3"/>
</dbReference>
<evidence type="ECO:0000256" key="6">
    <source>
        <dbReference type="SAM" id="Phobius"/>
    </source>
</evidence>
<keyword evidence="3 6" id="KW-0812">Transmembrane</keyword>
<keyword evidence="4 6" id="KW-1133">Transmembrane helix</keyword>
<protein>
    <submittedName>
        <fullName evidence="7">Uncharacterized protein</fullName>
    </submittedName>
</protein>
<dbReference type="EMBL" id="EAAA01001322">
    <property type="status" value="NOT_ANNOTATED_CDS"/>
    <property type="molecule type" value="Genomic_DNA"/>
</dbReference>
<dbReference type="Proteomes" id="UP000008144">
    <property type="component" value="Chromosome 14"/>
</dbReference>
<evidence type="ECO:0000256" key="4">
    <source>
        <dbReference type="ARBA" id="ARBA00022989"/>
    </source>
</evidence>
<dbReference type="GO" id="GO:0005783">
    <property type="term" value="C:endoplasmic reticulum"/>
    <property type="evidence" value="ECO:0000318"/>
    <property type="project" value="GO_Central"/>
</dbReference>
<reference evidence="7" key="2">
    <citation type="journal article" date="2008" name="Genome Biol.">
        <title>Improved genome assembly and evidence-based global gene model set for the chordate Ciona intestinalis: new insight into intron and operon populations.</title>
        <authorList>
            <person name="Satou Y."/>
            <person name="Mineta K."/>
            <person name="Ogasawara M."/>
            <person name="Sasakura Y."/>
            <person name="Shoguchi E."/>
            <person name="Ueno K."/>
            <person name="Yamada L."/>
            <person name="Matsumoto J."/>
            <person name="Wasserscheid J."/>
            <person name="Dewar K."/>
            <person name="Wiley G.B."/>
            <person name="Macmil S.L."/>
            <person name="Roe B.A."/>
            <person name="Zeller R.W."/>
            <person name="Hastings K.E."/>
            <person name="Lemaire P."/>
            <person name="Lindquist E."/>
            <person name="Endo T."/>
            <person name="Hotta K."/>
            <person name="Inaba K."/>
        </authorList>
    </citation>
    <scope>NUCLEOTIDE SEQUENCE [LARGE SCALE GENOMIC DNA]</scope>
    <source>
        <strain evidence="7">wild type</strain>
    </source>
</reference>
<keyword evidence="8" id="KW-1185">Reference proteome</keyword>
<dbReference type="GO" id="GO:0016020">
    <property type="term" value="C:membrane"/>
    <property type="evidence" value="ECO:0007669"/>
    <property type="project" value="UniProtKB-SubCell"/>
</dbReference>
<keyword evidence="5 6" id="KW-0472">Membrane</keyword>
<reference evidence="7" key="4">
    <citation type="submission" date="2025-09" db="UniProtKB">
        <authorList>
            <consortium name="Ensembl"/>
        </authorList>
    </citation>
    <scope>IDENTIFICATION</scope>
</reference>
<organism evidence="7 8">
    <name type="scientific">Ciona intestinalis</name>
    <name type="common">Transparent sea squirt</name>
    <name type="synonym">Ascidia intestinalis</name>
    <dbReference type="NCBI Taxonomy" id="7719"/>
    <lineage>
        <taxon>Eukaryota</taxon>
        <taxon>Metazoa</taxon>
        <taxon>Chordata</taxon>
        <taxon>Tunicata</taxon>
        <taxon>Ascidiacea</taxon>
        <taxon>Phlebobranchia</taxon>
        <taxon>Cionidae</taxon>
        <taxon>Ciona</taxon>
    </lineage>
</organism>
<dbReference type="InParanoid" id="F6VF67"/>
<dbReference type="InterPro" id="IPR018801">
    <property type="entry name" value="TM129"/>
</dbReference>
<name>F6VF67_CIOIN</name>
<evidence type="ECO:0000313" key="7">
    <source>
        <dbReference type="Ensembl" id="ENSCINP00000004682.3"/>
    </source>
</evidence>
<comment type="subcellular location">
    <subcellularLocation>
        <location evidence="1">Membrane</location>
        <topology evidence="1">Multi-pass membrane protein</topology>
    </subcellularLocation>
</comment>
<accession>F6VF67</accession>
<feature type="transmembrane region" description="Helical" evidence="6">
    <location>
        <begin position="6"/>
        <end position="26"/>
    </location>
</feature>
<dbReference type="PANTHER" id="PTHR31322">
    <property type="entry name" value="E3 UBIQUITIN-PROTEIN LIGASE TM129"/>
    <property type="match status" value="1"/>
</dbReference>
<dbReference type="GO" id="GO:0061630">
    <property type="term" value="F:ubiquitin protein ligase activity"/>
    <property type="evidence" value="ECO:0000318"/>
    <property type="project" value="GO_Central"/>
</dbReference>
<dbReference type="STRING" id="7719.ENSCINP00000004682"/>
<comment type="similarity">
    <text evidence="2">Belongs to the TMEM129 family.</text>
</comment>